<evidence type="ECO:0000256" key="2">
    <source>
        <dbReference type="ARBA" id="ARBA00005013"/>
    </source>
</evidence>
<dbReference type="PANTHER" id="PTHR42844:SF1">
    <property type="entry name" value="DIHYDRONEOPTERIN ALDOLASE 1-RELATED"/>
    <property type="match status" value="1"/>
</dbReference>
<dbReference type="GO" id="GO:0004150">
    <property type="term" value="F:dihydroneopterin aldolase activity"/>
    <property type="evidence" value="ECO:0007669"/>
    <property type="project" value="UniProtKB-EC"/>
</dbReference>
<organism evidence="9 10">
    <name type="scientific">Viridothelium virens</name>
    <name type="common">Speckled blister lichen</name>
    <name type="synonym">Trypethelium virens</name>
    <dbReference type="NCBI Taxonomy" id="1048519"/>
    <lineage>
        <taxon>Eukaryota</taxon>
        <taxon>Fungi</taxon>
        <taxon>Dikarya</taxon>
        <taxon>Ascomycota</taxon>
        <taxon>Pezizomycotina</taxon>
        <taxon>Dothideomycetes</taxon>
        <taxon>Dothideomycetes incertae sedis</taxon>
        <taxon>Trypetheliales</taxon>
        <taxon>Trypetheliaceae</taxon>
        <taxon>Viridothelium</taxon>
    </lineage>
</organism>
<comment type="similarity">
    <text evidence="3">Belongs to the DHNA family.</text>
</comment>
<keyword evidence="10" id="KW-1185">Reference proteome</keyword>
<dbReference type="GO" id="GO:0046656">
    <property type="term" value="P:folic acid biosynthetic process"/>
    <property type="evidence" value="ECO:0007669"/>
    <property type="project" value="UniProtKB-KW"/>
</dbReference>
<reference evidence="9" key="1">
    <citation type="journal article" date="2020" name="Stud. Mycol.">
        <title>101 Dothideomycetes genomes: a test case for predicting lifestyles and emergence of pathogens.</title>
        <authorList>
            <person name="Haridas S."/>
            <person name="Albert R."/>
            <person name="Binder M."/>
            <person name="Bloem J."/>
            <person name="Labutti K."/>
            <person name="Salamov A."/>
            <person name="Andreopoulos B."/>
            <person name="Baker S."/>
            <person name="Barry K."/>
            <person name="Bills G."/>
            <person name="Bluhm B."/>
            <person name="Cannon C."/>
            <person name="Castanera R."/>
            <person name="Culley D."/>
            <person name="Daum C."/>
            <person name="Ezra D."/>
            <person name="Gonzalez J."/>
            <person name="Henrissat B."/>
            <person name="Kuo A."/>
            <person name="Liang C."/>
            <person name="Lipzen A."/>
            <person name="Lutzoni F."/>
            <person name="Magnuson J."/>
            <person name="Mondo S."/>
            <person name="Nolan M."/>
            <person name="Ohm R."/>
            <person name="Pangilinan J."/>
            <person name="Park H.-J."/>
            <person name="Ramirez L."/>
            <person name="Alfaro M."/>
            <person name="Sun H."/>
            <person name="Tritt A."/>
            <person name="Yoshinaga Y."/>
            <person name="Zwiers L.-H."/>
            <person name="Turgeon B."/>
            <person name="Goodwin S."/>
            <person name="Spatafora J."/>
            <person name="Crous P."/>
            <person name="Grigoriev I."/>
        </authorList>
    </citation>
    <scope>NUCLEOTIDE SEQUENCE</scope>
    <source>
        <strain evidence="9">Tuck. ex Michener</strain>
    </source>
</reference>
<evidence type="ECO:0000256" key="4">
    <source>
        <dbReference type="ARBA" id="ARBA00013043"/>
    </source>
</evidence>
<dbReference type="Pfam" id="PF02152">
    <property type="entry name" value="FolB"/>
    <property type="match status" value="1"/>
</dbReference>
<dbReference type="SUPFAM" id="SSF55620">
    <property type="entry name" value="Tetrahydrobiopterin biosynthesis enzymes-like"/>
    <property type="match status" value="1"/>
</dbReference>
<evidence type="ECO:0000256" key="1">
    <source>
        <dbReference type="ARBA" id="ARBA00001353"/>
    </source>
</evidence>
<dbReference type="Gene3D" id="3.30.1130.10">
    <property type="match status" value="2"/>
</dbReference>
<protein>
    <recommendedName>
        <fullName evidence="4">dihydroneopterin aldolase</fullName>
        <ecNumber evidence="4">4.1.2.25</ecNumber>
    </recommendedName>
    <alternativeName>
        <fullName evidence="7">7,8-dihydroneopterin aldolase</fullName>
    </alternativeName>
</protein>
<dbReference type="EMBL" id="ML991785">
    <property type="protein sequence ID" value="KAF2236424.1"/>
    <property type="molecule type" value="Genomic_DNA"/>
</dbReference>
<dbReference type="AlphaFoldDB" id="A0A6A6HE67"/>
<comment type="pathway">
    <text evidence="2">Cofactor biosynthesis; tetrahydrofolate biosynthesis; 2-amino-4-hydroxy-6-hydroxymethyl-7,8-dihydropteridine diphosphate from 7,8-dihydroneopterin triphosphate: step 3/4.</text>
</comment>
<dbReference type="SMART" id="SM00905">
    <property type="entry name" value="FolB"/>
    <property type="match status" value="1"/>
</dbReference>
<evidence type="ECO:0000256" key="5">
    <source>
        <dbReference type="ARBA" id="ARBA00022909"/>
    </source>
</evidence>
<dbReference type="InterPro" id="IPR006156">
    <property type="entry name" value="Dihydroneopterin_aldolase"/>
</dbReference>
<gene>
    <name evidence="9" type="ORF">EV356DRAFT_513019</name>
</gene>
<evidence type="ECO:0000313" key="10">
    <source>
        <dbReference type="Proteomes" id="UP000800092"/>
    </source>
</evidence>
<dbReference type="EC" id="4.1.2.25" evidence="4"/>
<dbReference type="OrthoDB" id="5425486at2759"/>
<dbReference type="PANTHER" id="PTHR42844">
    <property type="entry name" value="DIHYDRONEOPTERIN ALDOLASE 1-RELATED"/>
    <property type="match status" value="1"/>
</dbReference>
<proteinExistence type="inferred from homology"/>
<keyword evidence="6" id="KW-0456">Lyase</keyword>
<evidence type="ECO:0000256" key="7">
    <source>
        <dbReference type="ARBA" id="ARBA00032903"/>
    </source>
</evidence>
<evidence type="ECO:0000256" key="3">
    <source>
        <dbReference type="ARBA" id="ARBA00005708"/>
    </source>
</evidence>
<evidence type="ECO:0000259" key="8">
    <source>
        <dbReference type="SMART" id="SM00905"/>
    </source>
</evidence>
<sequence length="264" mass="29559">MGNQDERSALPWLEWQRRKPLCADKICIENLQISTDVFPDSFGRHKAQPALISVTLSLGQQFQSAATKDTLDHSTIHYGTLSKKIREAIESKAGTDDLLAIQQMWKLIGDMIPSEVVKAIETDIFLPKACMIGDGIGFRKSMLREGFDSLVIYFKNVRTSALLGVNAHERVLKQPVIANVWLDDPKEEIQIPLHVRSAEKCIIEAIEQSSFETLESLSTAVADRVLDNLFVAEKEMQVGISVKIAKPLAIPFAEAPSVEIYRRR</sequence>
<dbReference type="InterPro" id="IPR043133">
    <property type="entry name" value="GTP-CH-I_C/QueF"/>
</dbReference>
<dbReference type="GO" id="GO:0005737">
    <property type="term" value="C:cytoplasm"/>
    <property type="evidence" value="ECO:0007669"/>
    <property type="project" value="TreeGrafter"/>
</dbReference>
<evidence type="ECO:0000256" key="6">
    <source>
        <dbReference type="ARBA" id="ARBA00023239"/>
    </source>
</evidence>
<keyword evidence="5" id="KW-0289">Folate biosynthesis</keyword>
<feature type="domain" description="Dihydroneopterin aldolase/epimerase" evidence="8">
    <location>
        <begin position="152"/>
        <end position="262"/>
    </location>
</feature>
<accession>A0A6A6HE67</accession>
<dbReference type="InterPro" id="IPR006157">
    <property type="entry name" value="FolB_dom"/>
</dbReference>
<evidence type="ECO:0000313" key="9">
    <source>
        <dbReference type="EMBL" id="KAF2236424.1"/>
    </source>
</evidence>
<name>A0A6A6HE67_VIRVR</name>
<comment type="catalytic activity">
    <reaction evidence="1">
        <text>7,8-dihydroneopterin = 6-hydroxymethyl-7,8-dihydropterin + glycolaldehyde</text>
        <dbReference type="Rhea" id="RHEA:10540"/>
        <dbReference type="ChEBI" id="CHEBI:17001"/>
        <dbReference type="ChEBI" id="CHEBI:17071"/>
        <dbReference type="ChEBI" id="CHEBI:44841"/>
        <dbReference type="EC" id="4.1.2.25"/>
    </reaction>
</comment>
<dbReference type="Proteomes" id="UP000800092">
    <property type="component" value="Unassembled WGS sequence"/>
</dbReference>